<keyword evidence="2" id="KW-1185">Reference proteome</keyword>
<proteinExistence type="predicted"/>
<sequence>MAIEDLAHTLQAPAPQYVLGCLPIIATIGATPDNGCTRKILWLVRCLGCPFTGLFFHCNIMNDETAMCIYWLSSDYFWDENGNPSSYRPVGHHFMQPLLTSEQIERVNDCIAEASLVVRFSSIVSAYYIFVGIFEGMYRMIGPCSAHDWPYFPFSLTWTLPAIYKRIYGGKIVVNDPKRLLRGEKIYLKRYDGNKRVIDAQVIFTALFSIVFPWTTVFLAYLTRPVGFGCRSKYLTAVCSIWSFNSFFAYLYHRFNEEKRVDGNLKIHCWFCICGIIVAILLILLALLSHESSWWIILFGESCDISNECSAPDGEFLPISMNNSQN</sequence>
<dbReference type="Proteomes" id="UP000789860">
    <property type="component" value="Unassembled WGS sequence"/>
</dbReference>
<name>A0ACA9MR12_9GLOM</name>
<organism evidence="1 2">
    <name type="scientific">Scutellospora calospora</name>
    <dbReference type="NCBI Taxonomy" id="85575"/>
    <lineage>
        <taxon>Eukaryota</taxon>
        <taxon>Fungi</taxon>
        <taxon>Fungi incertae sedis</taxon>
        <taxon>Mucoromycota</taxon>
        <taxon>Glomeromycotina</taxon>
        <taxon>Glomeromycetes</taxon>
        <taxon>Diversisporales</taxon>
        <taxon>Gigasporaceae</taxon>
        <taxon>Scutellospora</taxon>
    </lineage>
</organism>
<protein>
    <submittedName>
        <fullName evidence="1">3293_t:CDS:1</fullName>
    </submittedName>
</protein>
<dbReference type="EMBL" id="CAJVPM010015228">
    <property type="protein sequence ID" value="CAG8606486.1"/>
    <property type="molecule type" value="Genomic_DNA"/>
</dbReference>
<evidence type="ECO:0000313" key="1">
    <source>
        <dbReference type="EMBL" id="CAG8606486.1"/>
    </source>
</evidence>
<evidence type="ECO:0000313" key="2">
    <source>
        <dbReference type="Proteomes" id="UP000789860"/>
    </source>
</evidence>
<gene>
    <name evidence="1" type="ORF">SCALOS_LOCUS7118</name>
</gene>
<reference evidence="1" key="1">
    <citation type="submission" date="2021-06" db="EMBL/GenBank/DDBJ databases">
        <authorList>
            <person name="Kallberg Y."/>
            <person name="Tangrot J."/>
            <person name="Rosling A."/>
        </authorList>
    </citation>
    <scope>NUCLEOTIDE SEQUENCE</scope>
    <source>
        <strain evidence="1">AU212A</strain>
    </source>
</reference>
<accession>A0ACA9MR12</accession>
<comment type="caution">
    <text evidence="1">The sequence shown here is derived from an EMBL/GenBank/DDBJ whole genome shotgun (WGS) entry which is preliminary data.</text>
</comment>